<dbReference type="Gene3D" id="2.60.210.10">
    <property type="entry name" value="Apoptosis, Tumor Necrosis Factor Receptor Associated Protein 2, Chain A"/>
    <property type="match status" value="1"/>
</dbReference>
<gene>
    <name evidence="2" type="ORF">AVEN_163017_1</name>
</gene>
<sequence>MTDRRKCFTFVWKIKNFNFSFNSLWSFDSPIFILHSLYRTRWNIVLYTNSTTYKNCVVCYLERQRYDFGPDQLELDYELSFIATDGSVIQSQSFLRKAYKKGHVDWTSALLANREEVFVHKKKMFMPDDTFTVRCRMWKSQGLILESARCSVETRIDVECRSFFGVIEKFTSIEPSSKSKVCFKSSSEEILLSAMNLCVDDNGELTLQIKPVDYEPKVMYEFRVFILDVFKSKVKSASKKLYDTNSCCIPFTFSKEHLIENKGLYLPNDVLTLQCEIFFSYI</sequence>
<dbReference type="InterPro" id="IPR008974">
    <property type="entry name" value="TRAF-like"/>
</dbReference>
<evidence type="ECO:0000259" key="1">
    <source>
        <dbReference type="PROSITE" id="PS50144"/>
    </source>
</evidence>
<proteinExistence type="predicted"/>
<keyword evidence="3" id="KW-1185">Reference proteome</keyword>
<organism evidence="2 3">
    <name type="scientific">Araneus ventricosus</name>
    <name type="common">Orbweaver spider</name>
    <name type="synonym">Epeira ventricosa</name>
    <dbReference type="NCBI Taxonomy" id="182803"/>
    <lineage>
        <taxon>Eukaryota</taxon>
        <taxon>Metazoa</taxon>
        <taxon>Ecdysozoa</taxon>
        <taxon>Arthropoda</taxon>
        <taxon>Chelicerata</taxon>
        <taxon>Arachnida</taxon>
        <taxon>Araneae</taxon>
        <taxon>Araneomorphae</taxon>
        <taxon>Entelegynae</taxon>
        <taxon>Araneoidea</taxon>
        <taxon>Araneidae</taxon>
        <taxon>Araneus</taxon>
    </lineage>
</organism>
<dbReference type="InterPro" id="IPR002083">
    <property type="entry name" value="MATH/TRAF_dom"/>
</dbReference>
<protein>
    <recommendedName>
        <fullName evidence="1">MATH domain-containing protein</fullName>
    </recommendedName>
</protein>
<accession>A0A4Y2C0A8</accession>
<dbReference type="Proteomes" id="UP000499080">
    <property type="component" value="Unassembled WGS sequence"/>
</dbReference>
<feature type="domain" description="MATH" evidence="1">
    <location>
        <begin position="7"/>
        <end position="137"/>
    </location>
</feature>
<reference evidence="2 3" key="1">
    <citation type="journal article" date="2019" name="Sci. Rep.">
        <title>Orb-weaving spider Araneus ventricosus genome elucidates the spidroin gene catalogue.</title>
        <authorList>
            <person name="Kono N."/>
            <person name="Nakamura H."/>
            <person name="Ohtoshi R."/>
            <person name="Moran D.A.P."/>
            <person name="Shinohara A."/>
            <person name="Yoshida Y."/>
            <person name="Fujiwara M."/>
            <person name="Mori M."/>
            <person name="Tomita M."/>
            <person name="Arakawa K."/>
        </authorList>
    </citation>
    <scope>NUCLEOTIDE SEQUENCE [LARGE SCALE GENOMIC DNA]</scope>
</reference>
<dbReference type="AlphaFoldDB" id="A0A4Y2C0A8"/>
<dbReference type="SUPFAM" id="SSF49599">
    <property type="entry name" value="TRAF domain-like"/>
    <property type="match status" value="1"/>
</dbReference>
<comment type="caution">
    <text evidence="2">The sequence shown here is derived from an EMBL/GenBank/DDBJ whole genome shotgun (WGS) entry which is preliminary data.</text>
</comment>
<evidence type="ECO:0000313" key="2">
    <source>
        <dbReference type="EMBL" id="GBL97573.1"/>
    </source>
</evidence>
<name>A0A4Y2C0A8_ARAVE</name>
<dbReference type="EMBL" id="BGPR01000130">
    <property type="protein sequence ID" value="GBL97573.1"/>
    <property type="molecule type" value="Genomic_DNA"/>
</dbReference>
<evidence type="ECO:0000313" key="3">
    <source>
        <dbReference type="Proteomes" id="UP000499080"/>
    </source>
</evidence>
<dbReference type="PROSITE" id="PS50144">
    <property type="entry name" value="MATH"/>
    <property type="match status" value="1"/>
</dbReference>